<accession>A0AA40R6D0</accession>
<protein>
    <recommendedName>
        <fullName evidence="3">Inclusion body protein</fullName>
    </recommendedName>
</protein>
<dbReference type="InterPro" id="IPR038712">
    <property type="entry name" value="PixA-like_sf"/>
</dbReference>
<name>A0AA40R6D0_9BURK</name>
<dbReference type="RefSeq" id="WP_059767986.1">
    <property type="nucleotide sequence ID" value="NZ_CM003772.1"/>
</dbReference>
<proteinExistence type="predicted"/>
<evidence type="ECO:0000313" key="1">
    <source>
        <dbReference type="EMBL" id="KWZ53997.1"/>
    </source>
</evidence>
<dbReference type="AlphaFoldDB" id="A0AA40R6D0"/>
<sequence>MSNKSTFEIIDILTVLDIETILQNQSPLSNTPYPATGLQGNVVYMLTADKNAISGQGKSELNIKADGGDVIRWRTVSVSDESDYKAYIYAINYSEGADLLSGATPFSTNFDEPYPPQGWPKSTNELKDENRADFFWQTTAVGEGKATYQLIVAIYDRKKNLKGYVTWDPYITISN</sequence>
<comment type="caution">
    <text evidence="1">The sequence shown here is derived from an EMBL/GenBank/DDBJ whole genome shotgun (WGS) entry which is preliminary data.</text>
</comment>
<dbReference type="InterPro" id="IPR021087">
    <property type="entry name" value="Uncharacterised_PixA/AidA"/>
</dbReference>
<dbReference type="EMBL" id="LNJU01000005">
    <property type="protein sequence ID" value="KWZ53997.1"/>
    <property type="molecule type" value="Genomic_DNA"/>
</dbReference>
<evidence type="ECO:0000313" key="2">
    <source>
        <dbReference type="Proteomes" id="UP000070119"/>
    </source>
</evidence>
<dbReference type="Proteomes" id="UP000070119">
    <property type="component" value="Chromosome 2"/>
</dbReference>
<dbReference type="Gene3D" id="2.60.40.3910">
    <property type="entry name" value="Inclusion body protein"/>
    <property type="match status" value="1"/>
</dbReference>
<organism evidence="1 2">
    <name type="scientific">Burkholderia ubonensis</name>
    <dbReference type="NCBI Taxonomy" id="101571"/>
    <lineage>
        <taxon>Bacteria</taxon>
        <taxon>Pseudomonadati</taxon>
        <taxon>Pseudomonadota</taxon>
        <taxon>Betaproteobacteria</taxon>
        <taxon>Burkholderiales</taxon>
        <taxon>Burkholderiaceae</taxon>
        <taxon>Burkholderia</taxon>
        <taxon>Burkholderia cepacia complex</taxon>
    </lineage>
</organism>
<reference evidence="1 2" key="1">
    <citation type="submission" date="2015-11" db="EMBL/GenBank/DDBJ databases">
        <authorList>
            <person name="Sahl J."/>
            <person name="Wagner D."/>
            <person name="Keim P."/>
        </authorList>
    </citation>
    <scope>NUCLEOTIDE SEQUENCE [LARGE SCALE GENOMIC DNA]</scope>
    <source>
        <strain evidence="1 2">MSMB1157</strain>
    </source>
</reference>
<gene>
    <name evidence="1" type="ORF">WK57_34400</name>
</gene>
<dbReference type="Pfam" id="PF12306">
    <property type="entry name" value="PixA"/>
    <property type="match status" value="1"/>
</dbReference>
<evidence type="ECO:0008006" key="3">
    <source>
        <dbReference type="Google" id="ProtNLM"/>
    </source>
</evidence>